<dbReference type="AlphaFoldDB" id="A0A419SFL9"/>
<dbReference type="RefSeq" id="WP_147393794.1">
    <property type="nucleotide sequence ID" value="NZ_MCHY01000009.1"/>
</dbReference>
<evidence type="ECO:0000313" key="2">
    <source>
        <dbReference type="Proteomes" id="UP000284219"/>
    </source>
</evidence>
<keyword evidence="2" id="KW-1185">Reference proteome</keyword>
<comment type="caution">
    <text evidence="1">The sequence shown here is derived from an EMBL/GenBank/DDBJ whole genome shotgun (WGS) entry which is preliminary data.</text>
</comment>
<protein>
    <submittedName>
        <fullName evidence="1">Uncharacterized protein</fullName>
    </submittedName>
</protein>
<dbReference type="Proteomes" id="UP000284219">
    <property type="component" value="Unassembled WGS sequence"/>
</dbReference>
<gene>
    <name evidence="1" type="ORF">BEP19_09985</name>
</gene>
<dbReference type="OrthoDB" id="2614557at2"/>
<proteinExistence type="predicted"/>
<name>A0A419SFL9_9BACL</name>
<accession>A0A419SFL9</accession>
<evidence type="ECO:0000313" key="1">
    <source>
        <dbReference type="EMBL" id="RKD22581.1"/>
    </source>
</evidence>
<sequence length="107" mass="12290">MMQVKFSNEMIESLATEIKKQLAPLILQEINVQKELPPLLTRKEFMELVGISGTKCAELFNRADFPVIRDFGHPRVPTRLLFEWIDLNAGWVNANAPNLNRAPFRVI</sequence>
<reference evidence="1 2" key="1">
    <citation type="submission" date="2016-08" db="EMBL/GenBank/DDBJ databases">
        <title>Novel Firmicute Genomes.</title>
        <authorList>
            <person name="Poppleton D.I."/>
            <person name="Gribaldo S."/>
        </authorList>
    </citation>
    <scope>NUCLEOTIDE SEQUENCE [LARGE SCALE GENOMIC DNA]</scope>
    <source>
        <strain evidence="1 2">RAOx-1</strain>
    </source>
</reference>
<dbReference type="EMBL" id="MCHY01000009">
    <property type="protein sequence ID" value="RKD22581.1"/>
    <property type="molecule type" value="Genomic_DNA"/>
</dbReference>
<organism evidence="1 2">
    <name type="scientific">Ammoniphilus oxalaticus</name>
    <dbReference type="NCBI Taxonomy" id="66863"/>
    <lineage>
        <taxon>Bacteria</taxon>
        <taxon>Bacillati</taxon>
        <taxon>Bacillota</taxon>
        <taxon>Bacilli</taxon>
        <taxon>Bacillales</taxon>
        <taxon>Paenibacillaceae</taxon>
        <taxon>Aneurinibacillus group</taxon>
        <taxon>Ammoniphilus</taxon>
    </lineage>
</organism>